<dbReference type="EMBL" id="BQKI01000018">
    <property type="protein sequence ID" value="GJN10835.1"/>
    <property type="molecule type" value="Genomic_DNA"/>
</dbReference>
<dbReference type="Proteomes" id="UP001054889">
    <property type="component" value="Unassembled WGS sequence"/>
</dbReference>
<protein>
    <recommendedName>
        <fullName evidence="4">ARM repeat superfamily protein</fullName>
    </recommendedName>
</protein>
<comment type="caution">
    <text evidence="2">The sequence shown here is derived from an EMBL/GenBank/DDBJ whole genome shotgun (WGS) entry which is preliminary data.</text>
</comment>
<reference evidence="2" key="1">
    <citation type="journal article" date="2018" name="DNA Res.">
        <title>Multiple hybrid de novo genome assembly of finger millet, an orphan allotetraploid crop.</title>
        <authorList>
            <person name="Hatakeyama M."/>
            <person name="Aluri S."/>
            <person name="Balachadran M.T."/>
            <person name="Sivarajan S.R."/>
            <person name="Patrignani A."/>
            <person name="Gruter S."/>
            <person name="Poveda L."/>
            <person name="Shimizu-Inatsugi R."/>
            <person name="Baeten J."/>
            <person name="Francoijs K.J."/>
            <person name="Nataraja K.N."/>
            <person name="Reddy Y.A.N."/>
            <person name="Phadnis S."/>
            <person name="Ravikumar R.L."/>
            <person name="Schlapbach R."/>
            <person name="Sreeman S.M."/>
            <person name="Shimizu K.K."/>
        </authorList>
    </citation>
    <scope>NUCLEOTIDE SEQUENCE</scope>
</reference>
<dbReference type="PANTHER" id="PTHR33115">
    <property type="entry name" value="ARM REPEAT SUPERFAMILY PROTEIN"/>
    <property type="match status" value="1"/>
</dbReference>
<keyword evidence="1" id="KW-0472">Membrane</keyword>
<sequence>MIRLVPHNYYGNHADNSSKKNLAPSLNIFYGMVLGQGVLYVAGCLLENFSFIPQRSVARHSGLKSHCGVEFVSLYYSYALEKSMEGDVLAPKKINLNSFAIYCLNSDKPKMQLHGIRVMHSLLLRGETRKPLFPKLTNSTKTMARLIEMLDWSSPEDTNIRLFASKVTAELATSLRVITLPGAVQVVSSLLDCGNHLKTANPLLLDTTDVEHEKIHDPIQNIDANHEERLDADQDIGNLLLETEEHSTQQVTTTEQLKSWKVRCWQCIFGSGSIPHEEPKPLTEQDLLPAIGMSILDGLVGCDQDNCAEISRASGLIPKIISFISYGRGSDTMYTDSQHGPSSIESGRWVRKVAGQALAMLAIDNVKNCLAMVLERIMDEEGAELEIFIGLGSQICQIIPGDFDRELEHGQTKERFVKRLVDALNANMEPNADCPGLRRVILQQAISLMEYDSRYAKCFKERRMKEALSMVEETASGIENHNLFLGNTELIETSEPLPRLVAWAKELLSVH</sequence>
<organism evidence="2 3">
    <name type="scientific">Eleusine coracana subsp. coracana</name>
    <dbReference type="NCBI Taxonomy" id="191504"/>
    <lineage>
        <taxon>Eukaryota</taxon>
        <taxon>Viridiplantae</taxon>
        <taxon>Streptophyta</taxon>
        <taxon>Embryophyta</taxon>
        <taxon>Tracheophyta</taxon>
        <taxon>Spermatophyta</taxon>
        <taxon>Magnoliopsida</taxon>
        <taxon>Liliopsida</taxon>
        <taxon>Poales</taxon>
        <taxon>Poaceae</taxon>
        <taxon>PACMAD clade</taxon>
        <taxon>Chloridoideae</taxon>
        <taxon>Cynodonteae</taxon>
        <taxon>Eleusininae</taxon>
        <taxon>Eleusine</taxon>
    </lineage>
</organism>
<proteinExistence type="predicted"/>
<reference evidence="2" key="2">
    <citation type="submission" date="2021-12" db="EMBL/GenBank/DDBJ databases">
        <title>Resequencing data analysis of finger millet.</title>
        <authorList>
            <person name="Hatakeyama M."/>
            <person name="Aluri S."/>
            <person name="Balachadran M.T."/>
            <person name="Sivarajan S.R."/>
            <person name="Poveda L."/>
            <person name="Shimizu-Inatsugi R."/>
            <person name="Schlapbach R."/>
            <person name="Sreeman S.M."/>
            <person name="Shimizu K.K."/>
        </authorList>
    </citation>
    <scope>NUCLEOTIDE SEQUENCE</scope>
</reference>
<keyword evidence="3" id="KW-1185">Reference proteome</keyword>
<accession>A0AAV5DK53</accession>
<dbReference type="AlphaFoldDB" id="A0AAV5DK53"/>
<dbReference type="InterPro" id="IPR016024">
    <property type="entry name" value="ARM-type_fold"/>
</dbReference>
<gene>
    <name evidence="2" type="primary">ga28965</name>
    <name evidence="2" type="ORF">PR202_ga28965</name>
</gene>
<dbReference type="SUPFAM" id="SSF48371">
    <property type="entry name" value="ARM repeat"/>
    <property type="match status" value="1"/>
</dbReference>
<evidence type="ECO:0000256" key="1">
    <source>
        <dbReference type="SAM" id="Phobius"/>
    </source>
</evidence>
<evidence type="ECO:0008006" key="4">
    <source>
        <dbReference type="Google" id="ProtNLM"/>
    </source>
</evidence>
<evidence type="ECO:0000313" key="3">
    <source>
        <dbReference type="Proteomes" id="UP001054889"/>
    </source>
</evidence>
<name>A0AAV5DK53_ELECO</name>
<feature type="transmembrane region" description="Helical" evidence="1">
    <location>
        <begin position="28"/>
        <end position="46"/>
    </location>
</feature>
<keyword evidence="1" id="KW-0812">Transmembrane</keyword>
<keyword evidence="1" id="KW-1133">Transmembrane helix</keyword>
<evidence type="ECO:0000313" key="2">
    <source>
        <dbReference type="EMBL" id="GJN10835.1"/>
    </source>
</evidence>
<dbReference type="PANTHER" id="PTHR33115:SF11">
    <property type="entry name" value="OS07G0654700 PROTEIN"/>
    <property type="match status" value="1"/>
</dbReference>